<sequence>MFSRKLSVPFGLLPDEQKLRFRSEPGGIAKLAAVRNISDTDAYWNDFFLLFDSPSDVFSLIAPNDIRRALLEAPENVATLLRVTIVRLTNLIADHTFPSAASPSVAAFASSLMKAGSGTTDRNTTKEALNCVRVLTRVLPAVFDVEGESTVFETDVLWKRQEVEDLEAPVVTADANQFVIDDEDDSDNESASQPRSPQKGRLFRQLPSLAEKLLDALVSLLFCCGFTLPKEIQVDHHKISPTTWEKGVGATQDPGPSAPYDSNKTEVLRLLLVLLSRQIYIPPPALFTTPSLYSLHMVQTRDRRDVLVILCSLLNTAMNASSPNNGIGAMAARLPYNHLVMKGEDARLTLGTLCLQVLCALLDFQSGSARDKAKGTDDNRTVAPTARTNAFRYFLMKLHRTQDLTFILDGFLTTMDQQMASTHNILPGARKSIPYIPEMVLFFWKMIELNKKFRSFVLESEKCNDVTAHLVCYLVELKDKPQQHGMCRTLSYILQTLSAEPAFGLKLQTPVRMQLPAKYQVPGSAADFTINAIYSVISTTSGQLNSLYPALVIALANASPYFKNMTVTSATRLVQLLTSFANPTFLLSDEGHPRLLFFMLEVFNGIIFHQSSDNAHVLYALLQAHQTFEDLATFSLARGLREIRRVQPRRVSRDSAPRGHSRTDSAVRGRTPQTPETLSRSATPDSAEKARAVDSARLMEEGAALGLSDSSENVPGIPPPSEKARGKMKERHSEDDMDESLERIAAAGVGRNGFIPTQDWVASWHTGLQLDPILILIAELLPKLQELQSSQKTSSSTAIANFLASVTLDHALPARPPLAPRRFVWSDASIVWLTSLVWGEIYVKHMSPLGVWNATNVRLFYVKHTPAQQRQLTETVSNVVGGFLGRTNSETSLSLARG</sequence>
<organism evidence="2 3">
    <name type="scientific">Schizophyllum amplum</name>
    <dbReference type="NCBI Taxonomy" id="97359"/>
    <lineage>
        <taxon>Eukaryota</taxon>
        <taxon>Fungi</taxon>
        <taxon>Dikarya</taxon>
        <taxon>Basidiomycota</taxon>
        <taxon>Agaricomycotina</taxon>
        <taxon>Agaricomycetes</taxon>
        <taxon>Agaricomycetidae</taxon>
        <taxon>Agaricales</taxon>
        <taxon>Schizophyllaceae</taxon>
        <taxon>Schizophyllum</taxon>
    </lineage>
</organism>
<feature type="compositionally biased region" description="Polar residues" evidence="1">
    <location>
        <begin position="671"/>
        <end position="684"/>
    </location>
</feature>
<dbReference type="Pfam" id="PF12722">
    <property type="entry name" value="Hid1"/>
    <property type="match status" value="1"/>
</dbReference>
<dbReference type="OrthoDB" id="432953at2759"/>
<feature type="compositionally biased region" description="Basic and acidic residues" evidence="1">
    <location>
        <begin position="722"/>
        <end position="734"/>
    </location>
</feature>
<evidence type="ECO:0000256" key="1">
    <source>
        <dbReference type="SAM" id="MobiDB-lite"/>
    </source>
</evidence>
<dbReference type="GO" id="GO:0005797">
    <property type="term" value="C:Golgi medial cisterna"/>
    <property type="evidence" value="ECO:0007669"/>
    <property type="project" value="TreeGrafter"/>
</dbReference>
<dbReference type="Proteomes" id="UP000320762">
    <property type="component" value="Unassembled WGS sequence"/>
</dbReference>
<dbReference type="GO" id="GO:0000138">
    <property type="term" value="C:Golgi trans cisterna"/>
    <property type="evidence" value="ECO:0007669"/>
    <property type="project" value="TreeGrafter"/>
</dbReference>
<feature type="region of interest" description="Disordered" evidence="1">
    <location>
        <begin position="648"/>
        <end position="692"/>
    </location>
</feature>
<dbReference type="AlphaFoldDB" id="A0A550CAH1"/>
<evidence type="ECO:0000313" key="3">
    <source>
        <dbReference type="Proteomes" id="UP000320762"/>
    </source>
</evidence>
<dbReference type="EMBL" id="VDMD01000015">
    <property type="protein sequence ID" value="TRM61696.1"/>
    <property type="molecule type" value="Genomic_DNA"/>
</dbReference>
<protein>
    <submittedName>
        <fullName evidence="2">High-temperature-induced dauer-formation protein-domain-containing protein</fullName>
    </submittedName>
</protein>
<dbReference type="PANTHER" id="PTHR21575">
    <property type="entry name" value="PROTEIN HID1"/>
    <property type="match status" value="1"/>
</dbReference>
<gene>
    <name evidence="2" type="ORF">BD626DRAFT_558323</name>
</gene>
<feature type="compositionally biased region" description="Basic and acidic residues" evidence="1">
    <location>
        <begin position="648"/>
        <end position="667"/>
    </location>
</feature>
<proteinExistence type="predicted"/>
<keyword evidence="3" id="KW-1185">Reference proteome</keyword>
<comment type="caution">
    <text evidence="2">The sequence shown here is derived from an EMBL/GenBank/DDBJ whole genome shotgun (WGS) entry which is preliminary data.</text>
</comment>
<accession>A0A550CAH1</accession>
<feature type="region of interest" description="Disordered" evidence="1">
    <location>
        <begin position="181"/>
        <end position="200"/>
    </location>
</feature>
<name>A0A550CAH1_9AGAR</name>
<feature type="region of interest" description="Disordered" evidence="1">
    <location>
        <begin position="704"/>
        <end position="738"/>
    </location>
</feature>
<dbReference type="PANTHER" id="PTHR21575:SF12">
    <property type="entry name" value="PROTEIN HID1"/>
    <property type="match status" value="1"/>
</dbReference>
<dbReference type="STRING" id="97359.A0A550CAH1"/>
<evidence type="ECO:0000313" key="2">
    <source>
        <dbReference type="EMBL" id="TRM61696.1"/>
    </source>
</evidence>
<dbReference type="InterPro" id="IPR026705">
    <property type="entry name" value="Hid-1/Ecm30"/>
</dbReference>
<reference evidence="2 3" key="1">
    <citation type="journal article" date="2019" name="New Phytol.">
        <title>Comparative genomics reveals unique wood-decay strategies and fruiting body development in the Schizophyllaceae.</title>
        <authorList>
            <person name="Almasi E."/>
            <person name="Sahu N."/>
            <person name="Krizsan K."/>
            <person name="Balint B."/>
            <person name="Kovacs G.M."/>
            <person name="Kiss B."/>
            <person name="Cseklye J."/>
            <person name="Drula E."/>
            <person name="Henrissat B."/>
            <person name="Nagy I."/>
            <person name="Chovatia M."/>
            <person name="Adam C."/>
            <person name="LaButti K."/>
            <person name="Lipzen A."/>
            <person name="Riley R."/>
            <person name="Grigoriev I.V."/>
            <person name="Nagy L.G."/>
        </authorList>
    </citation>
    <scope>NUCLEOTIDE SEQUENCE [LARGE SCALE GENOMIC DNA]</scope>
    <source>
        <strain evidence="2 3">NL-1724</strain>
    </source>
</reference>
<dbReference type="GO" id="GO:0016020">
    <property type="term" value="C:membrane"/>
    <property type="evidence" value="ECO:0007669"/>
    <property type="project" value="TreeGrafter"/>
</dbReference>